<protein>
    <submittedName>
        <fullName evidence="2">Uncharacterized protein</fullName>
    </submittedName>
</protein>
<dbReference type="Proteomes" id="UP000517759">
    <property type="component" value="Unassembled WGS sequence"/>
</dbReference>
<proteinExistence type="predicted"/>
<evidence type="ECO:0000313" key="4">
    <source>
        <dbReference type="Proteomes" id="UP001156881"/>
    </source>
</evidence>
<reference evidence="2 3" key="3">
    <citation type="submission" date="2020-08" db="EMBL/GenBank/DDBJ databases">
        <title>Genomic Encyclopedia of Type Strains, Phase IV (KMG-IV): sequencing the most valuable type-strain genomes for metagenomic binning, comparative biology and taxonomic classification.</title>
        <authorList>
            <person name="Goeker M."/>
        </authorList>
    </citation>
    <scope>NUCLEOTIDE SEQUENCE [LARGE SCALE GENOMIC DNA]</scope>
    <source>
        <strain evidence="2 3">DSM 24105</strain>
    </source>
</reference>
<evidence type="ECO:0000313" key="3">
    <source>
        <dbReference type="Proteomes" id="UP000517759"/>
    </source>
</evidence>
<comment type="caution">
    <text evidence="2">The sequence shown here is derived from an EMBL/GenBank/DDBJ whole genome shotgun (WGS) entry which is preliminary data.</text>
</comment>
<dbReference type="AlphaFoldDB" id="A0A7W6APY3"/>
<evidence type="ECO:0000313" key="1">
    <source>
        <dbReference type="EMBL" id="GLS44392.1"/>
    </source>
</evidence>
<dbReference type="Proteomes" id="UP001156881">
    <property type="component" value="Unassembled WGS sequence"/>
</dbReference>
<dbReference type="EMBL" id="JACIDN010000010">
    <property type="protein sequence ID" value="MBB3905100.1"/>
    <property type="molecule type" value="Genomic_DNA"/>
</dbReference>
<organism evidence="2 3">
    <name type="scientific">Methylobacterium brachythecii</name>
    <dbReference type="NCBI Taxonomy" id="1176177"/>
    <lineage>
        <taxon>Bacteria</taxon>
        <taxon>Pseudomonadati</taxon>
        <taxon>Pseudomonadota</taxon>
        <taxon>Alphaproteobacteria</taxon>
        <taxon>Hyphomicrobiales</taxon>
        <taxon>Methylobacteriaceae</taxon>
        <taxon>Methylobacterium</taxon>
    </lineage>
</organism>
<evidence type="ECO:0000313" key="2">
    <source>
        <dbReference type="EMBL" id="MBB3905100.1"/>
    </source>
</evidence>
<sequence length="98" mass="10884">MSGPSSYDIKRPSSPVPLSRRATVVREAASRYWDMFTRYRGDDQSKWFDCDIALAESADALDRLATLSALTSDEYVIDLLNRAIEKHTPAEASDEAAA</sequence>
<reference evidence="1" key="1">
    <citation type="journal article" date="2014" name="Int. J. Syst. Evol. Microbiol.">
        <title>Complete genome of a new Firmicutes species belonging to the dominant human colonic microbiota ('Ruminococcus bicirculans') reveals two chromosomes and a selective capacity to utilize plant glucans.</title>
        <authorList>
            <consortium name="NISC Comparative Sequencing Program"/>
            <person name="Wegmann U."/>
            <person name="Louis P."/>
            <person name="Goesmann A."/>
            <person name="Henrissat B."/>
            <person name="Duncan S.H."/>
            <person name="Flint H.J."/>
        </authorList>
    </citation>
    <scope>NUCLEOTIDE SEQUENCE</scope>
    <source>
        <strain evidence="1">NBRC 107710</strain>
    </source>
</reference>
<keyword evidence="4" id="KW-1185">Reference proteome</keyword>
<accession>A0A7W6APY3</accession>
<dbReference type="EMBL" id="BSPG01000011">
    <property type="protein sequence ID" value="GLS44392.1"/>
    <property type="molecule type" value="Genomic_DNA"/>
</dbReference>
<reference evidence="1" key="4">
    <citation type="submission" date="2023-01" db="EMBL/GenBank/DDBJ databases">
        <title>Draft genome sequence of Methylobacterium brachythecii strain NBRC 107710.</title>
        <authorList>
            <person name="Sun Q."/>
            <person name="Mori K."/>
        </authorList>
    </citation>
    <scope>NUCLEOTIDE SEQUENCE</scope>
    <source>
        <strain evidence="1">NBRC 107710</strain>
    </source>
</reference>
<dbReference type="RefSeq" id="WP_183511106.1">
    <property type="nucleotide sequence ID" value="NZ_BSPG01000011.1"/>
</dbReference>
<name>A0A7W6APY3_9HYPH</name>
<reference evidence="4" key="2">
    <citation type="journal article" date="2019" name="Int. J. Syst. Evol. Microbiol.">
        <title>The Global Catalogue of Microorganisms (GCM) 10K type strain sequencing project: providing services to taxonomists for standard genome sequencing and annotation.</title>
        <authorList>
            <consortium name="The Broad Institute Genomics Platform"/>
            <consortium name="The Broad Institute Genome Sequencing Center for Infectious Disease"/>
            <person name="Wu L."/>
            <person name="Ma J."/>
        </authorList>
    </citation>
    <scope>NUCLEOTIDE SEQUENCE [LARGE SCALE GENOMIC DNA]</scope>
    <source>
        <strain evidence="4">NBRC 107710</strain>
    </source>
</reference>
<gene>
    <name evidence="1" type="ORF">GCM10007884_23800</name>
    <name evidence="2" type="ORF">GGR33_004628</name>
</gene>